<gene>
    <name evidence="2" type="ORF">LptCag_1683</name>
</gene>
<protein>
    <submittedName>
        <fullName evidence="2">Uncharacterized protein</fullName>
    </submittedName>
</protein>
<accession>A0A094X2Q3</accession>
<feature type="transmembrane region" description="Helical" evidence="1">
    <location>
        <begin position="12"/>
        <end position="30"/>
    </location>
</feature>
<reference evidence="2 3" key="1">
    <citation type="submission" date="2014-06" db="EMBL/GenBank/DDBJ databases">
        <title>Draft genome sequence of iron oxidizing acidophile Leptospirillum ferriphilum DSM14647.</title>
        <authorList>
            <person name="Cardenas J.P."/>
            <person name="Lazcano M."/>
            <person name="Ossandon F.J."/>
            <person name="Corbett M."/>
            <person name="Holmes D.S."/>
            <person name="Watkin E."/>
        </authorList>
    </citation>
    <scope>NUCLEOTIDE SEQUENCE [LARGE SCALE GENOMIC DNA]</scope>
    <source>
        <strain evidence="2 3">DSM 14647</strain>
    </source>
</reference>
<organism evidence="2 3">
    <name type="scientific">Leptospirillum ferriphilum</name>
    <dbReference type="NCBI Taxonomy" id="178606"/>
    <lineage>
        <taxon>Bacteria</taxon>
        <taxon>Pseudomonadati</taxon>
        <taxon>Nitrospirota</taxon>
        <taxon>Nitrospiria</taxon>
        <taxon>Nitrospirales</taxon>
        <taxon>Nitrospiraceae</taxon>
        <taxon>Leptospirillum</taxon>
    </lineage>
</organism>
<evidence type="ECO:0000313" key="2">
    <source>
        <dbReference type="EMBL" id="KGA92849.1"/>
    </source>
</evidence>
<keyword evidence="1" id="KW-0812">Transmembrane</keyword>
<dbReference type="Proteomes" id="UP000029452">
    <property type="component" value="Unassembled WGS sequence"/>
</dbReference>
<name>A0A094X2Q3_9BACT</name>
<sequence>MKKTFASPTLKALSTFSIVILTLATLFIVFEKIYFHMVKGTGGF</sequence>
<dbReference type="AlphaFoldDB" id="A0A094X2Q3"/>
<dbReference type="RefSeq" id="WP_014961413.1">
    <property type="nucleotide sequence ID" value="NZ_JPGK01000011.1"/>
</dbReference>
<comment type="caution">
    <text evidence="2">The sequence shown here is derived from an EMBL/GenBank/DDBJ whole genome shotgun (WGS) entry which is preliminary data.</text>
</comment>
<keyword evidence="1" id="KW-0472">Membrane</keyword>
<dbReference type="PATRIC" id="fig|178606.4.peg.2443"/>
<evidence type="ECO:0000313" key="3">
    <source>
        <dbReference type="Proteomes" id="UP000029452"/>
    </source>
</evidence>
<dbReference type="EMBL" id="JPGK01000011">
    <property type="protein sequence ID" value="KGA92849.1"/>
    <property type="molecule type" value="Genomic_DNA"/>
</dbReference>
<keyword evidence="1" id="KW-1133">Transmembrane helix</keyword>
<evidence type="ECO:0000256" key="1">
    <source>
        <dbReference type="SAM" id="Phobius"/>
    </source>
</evidence>
<proteinExistence type="predicted"/>